<dbReference type="AlphaFoldDB" id="A0A4C1TYP8"/>
<dbReference type="PANTHER" id="PTHR46528:SF1">
    <property type="entry name" value="PROTEIN SON"/>
    <property type="match status" value="1"/>
</dbReference>
<evidence type="ECO:0000256" key="1">
    <source>
        <dbReference type="SAM" id="MobiDB-lite"/>
    </source>
</evidence>
<dbReference type="PANTHER" id="PTHR46528">
    <property type="entry name" value="PROTEIN SON"/>
    <property type="match status" value="1"/>
</dbReference>
<accession>A0A4C1TYP8</accession>
<feature type="compositionally biased region" description="Basic and acidic residues" evidence="1">
    <location>
        <begin position="226"/>
        <end position="235"/>
    </location>
</feature>
<feature type="region of interest" description="Disordered" evidence="1">
    <location>
        <begin position="361"/>
        <end position="380"/>
    </location>
</feature>
<feature type="region of interest" description="Disordered" evidence="1">
    <location>
        <begin position="226"/>
        <end position="308"/>
    </location>
</feature>
<name>A0A4C1TYP8_EUMVA</name>
<dbReference type="GO" id="GO:0051726">
    <property type="term" value="P:regulation of cell cycle"/>
    <property type="evidence" value="ECO:0007669"/>
    <property type="project" value="InterPro"/>
</dbReference>
<feature type="compositionally biased region" description="Basic and acidic residues" evidence="1">
    <location>
        <begin position="274"/>
        <end position="292"/>
    </location>
</feature>
<organism evidence="2 3">
    <name type="scientific">Eumeta variegata</name>
    <name type="common">Bagworm moth</name>
    <name type="synonym">Eumeta japonica</name>
    <dbReference type="NCBI Taxonomy" id="151549"/>
    <lineage>
        <taxon>Eukaryota</taxon>
        <taxon>Metazoa</taxon>
        <taxon>Ecdysozoa</taxon>
        <taxon>Arthropoda</taxon>
        <taxon>Hexapoda</taxon>
        <taxon>Insecta</taxon>
        <taxon>Pterygota</taxon>
        <taxon>Neoptera</taxon>
        <taxon>Endopterygota</taxon>
        <taxon>Lepidoptera</taxon>
        <taxon>Glossata</taxon>
        <taxon>Ditrysia</taxon>
        <taxon>Tineoidea</taxon>
        <taxon>Psychidae</taxon>
        <taxon>Oiketicinae</taxon>
        <taxon>Eumeta</taxon>
    </lineage>
</organism>
<evidence type="ECO:0000313" key="2">
    <source>
        <dbReference type="EMBL" id="GBP19189.1"/>
    </source>
</evidence>
<feature type="compositionally biased region" description="Basic residues" evidence="1">
    <location>
        <begin position="86"/>
        <end position="99"/>
    </location>
</feature>
<feature type="compositionally biased region" description="Basic residues" evidence="1">
    <location>
        <begin position="56"/>
        <end position="74"/>
    </location>
</feature>
<dbReference type="Proteomes" id="UP000299102">
    <property type="component" value="Unassembled WGS sequence"/>
</dbReference>
<dbReference type="OrthoDB" id="786951at2759"/>
<dbReference type="EMBL" id="BGZK01000105">
    <property type="protein sequence ID" value="GBP19189.1"/>
    <property type="molecule type" value="Genomic_DNA"/>
</dbReference>
<feature type="compositionally biased region" description="Polar residues" evidence="1">
    <location>
        <begin position="239"/>
        <end position="257"/>
    </location>
</feature>
<evidence type="ECO:0000313" key="3">
    <source>
        <dbReference type="Proteomes" id="UP000299102"/>
    </source>
</evidence>
<sequence length="542" mass="60000">MALINKIEQLIKREKLTPERVIKDDSKKSSSEILSELFGVFNAAPPKLEDLSLKEKKSKKSKKKHKKEKKKRSHSCSSASDGSDYKHKKRKKVKSKKHHNSDSVTPPRSLTPPKSPPKVKVKVEIDQDKPIEIKSETSANQELKTECQEIISSNEPIEIDSKDLHLSVHPLPESIKIEVPDIKTEIKKGEILNTNDSEKCKGKILIKNLKYSTVFEQNVKQAEEEARKKKEKLEEGEYSDSSSSCENGDDCNSQFPKTSDPGGILKQQAAGEAKLVEEEKNKRKSHKSDTSHKSSHKKSRDRSQSRKSFPSRLSWAGIYEFCDASDQEDQGQALVNIIEVLVLGFVTVLHLDLANVQGLEESPDLGRDTVPDTPPGTETGDLEVARRNAINMLKNGAVPAGAAVLPPHTRNQVMAAIQSGGKSVDELTDFCKNLSKKEALGELSSVSSNEGSDNEDTLAFHHPFLVKEKAPIVMNIRPISPSIRCPMSTLEASNALLTSLRLRVSIGGGDHLRFDGSPVHLLFANIIKKKLKTVSNLPKQIC</sequence>
<dbReference type="InterPro" id="IPR032922">
    <property type="entry name" value="SON"/>
</dbReference>
<feature type="region of interest" description="Disordered" evidence="1">
    <location>
        <begin position="48"/>
        <end position="142"/>
    </location>
</feature>
<dbReference type="GO" id="GO:0003723">
    <property type="term" value="F:RNA binding"/>
    <property type="evidence" value="ECO:0007669"/>
    <property type="project" value="InterPro"/>
</dbReference>
<dbReference type="GO" id="GO:0048024">
    <property type="term" value="P:regulation of mRNA splicing, via spliceosome"/>
    <property type="evidence" value="ECO:0007669"/>
    <property type="project" value="TreeGrafter"/>
</dbReference>
<protein>
    <recommendedName>
        <fullName evidence="4">Protein SON</fullName>
    </recommendedName>
</protein>
<dbReference type="STRING" id="151549.A0A4C1TYP8"/>
<proteinExistence type="predicted"/>
<evidence type="ECO:0008006" key="4">
    <source>
        <dbReference type="Google" id="ProtNLM"/>
    </source>
</evidence>
<reference evidence="2 3" key="1">
    <citation type="journal article" date="2019" name="Commun. Biol.">
        <title>The bagworm genome reveals a unique fibroin gene that provides high tensile strength.</title>
        <authorList>
            <person name="Kono N."/>
            <person name="Nakamura H."/>
            <person name="Ohtoshi R."/>
            <person name="Tomita M."/>
            <person name="Numata K."/>
            <person name="Arakawa K."/>
        </authorList>
    </citation>
    <scope>NUCLEOTIDE SEQUENCE [LARGE SCALE GENOMIC DNA]</scope>
</reference>
<feature type="compositionally biased region" description="Basic and acidic residues" evidence="1">
    <location>
        <begin position="121"/>
        <end position="135"/>
    </location>
</feature>
<gene>
    <name evidence="2" type="ORF">EVAR_11511_1</name>
</gene>
<keyword evidence="3" id="KW-1185">Reference proteome</keyword>
<comment type="caution">
    <text evidence="2">The sequence shown here is derived from an EMBL/GenBank/DDBJ whole genome shotgun (WGS) entry which is preliminary data.</text>
</comment>